<dbReference type="Proteomes" id="UP000814128">
    <property type="component" value="Unassembled WGS sequence"/>
</dbReference>
<reference evidence="1" key="2">
    <citation type="journal article" date="2022" name="New Phytol.">
        <title>Evolutionary transition to the ectomycorrhizal habit in the genomes of a hyperdiverse lineage of mushroom-forming fungi.</title>
        <authorList>
            <person name="Looney B."/>
            <person name="Miyauchi S."/>
            <person name="Morin E."/>
            <person name="Drula E."/>
            <person name="Courty P.E."/>
            <person name="Kohler A."/>
            <person name="Kuo A."/>
            <person name="LaButti K."/>
            <person name="Pangilinan J."/>
            <person name="Lipzen A."/>
            <person name="Riley R."/>
            <person name="Andreopoulos W."/>
            <person name="He G."/>
            <person name="Johnson J."/>
            <person name="Nolan M."/>
            <person name="Tritt A."/>
            <person name="Barry K.W."/>
            <person name="Grigoriev I.V."/>
            <person name="Nagy L.G."/>
            <person name="Hibbett D."/>
            <person name="Henrissat B."/>
            <person name="Matheny P.B."/>
            <person name="Labbe J."/>
            <person name="Martin F.M."/>
        </authorList>
    </citation>
    <scope>NUCLEOTIDE SEQUENCE</scope>
    <source>
        <strain evidence="1">EC-137</strain>
    </source>
</reference>
<reference evidence="1" key="1">
    <citation type="submission" date="2021-02" db="EMBL/GenBank/DDBJ databases">
        <authorList>
            <consortium name="DOE Joint Genome Institute"/>
            <person name="Ahrendt S."/>
            <person name="Looney B.P."/>
            <person name="Miyauchi S."/>
            <person name="Morin E."/>
            <person name="Drula E."/>
            <person name="Courty P.E."/>
            <person name="Chicoki N."/>
            <person name="Fauchery L."/>
            <person name="Kohler A."/>
            <person name="Kuo A."/>
            <person name="Labutti K."/>
            <person name="Pangilinan J."/>
            <person name="Lipzen A."/>
            <person name="Riley R."/>
            <person name="Andreopoulos W."/>
            <person name="He G."/>
            <person name="Johnson J."/>
            <person name="Barry K.W."/>
            <person name="Grigoriev I.V."/>
            <person name="Nagy L."/>
            <person name="Hibbett D."/>
            <person name="Henrissat B."/>
            <person name="Matheny P.B."/>
            <person name="Labbe J."/>
            <person name="Martin F."/>
        </authorList>
    </citation>
    <scope>NUCLEOTIDE SEQUENCE</scope>
    <source>
        <strain evidence="1">EC-137</strain>
    </source>
</reference>
<proteinExistence type="predicted"/>
<accession>A0ACB8QPV4</accession>
<name>A0ACB8QPV4_9AGAM</name>
<sequence>MDPFRSFIHDPPNPLIYASFVPIGPHTEGLARLDLVRPHSVYSIGRDKANFLLPVQNSANLTTSRRHAEIHFGRDRHEGVIEIIDKSTNGTMVNGKRIEPDQYYRLKLFDMVVFGPPEILRPDEFYPGLGLKNRSHRHFRYQFFDFAADSPWTRRVPGLTKEQLVFRDRTKQFNERLREYAPKSPLQVQRASMLSQREDTPELVVPPALTVEECARIQPHVELIEDRIAGKSVHDAETIWRDKVHVSNLKLARSTPPSELHMWSFAYGLPIGLHPSYSRYAEEHRPQRGIPDTAADFHEQKNWRMIAAHVQRRIAADATQAGKRKRGPEHYKRWAFKFADDGLRARMSDISDGDPDISDDDWEDDDHDYPAPSPKRPRASLSLALKTHHDSPSVPPPVGPPSPSLALPHAANKRKRQAAVDENEDDYEKDDDDDGDVDDGQSCPSDPSSSRIPDAPVVAGRRPVKRARVAQDLPPARVSSRLQARLAASSPSSAPLQPVRPISTRLRAAEGRSTLDLDSDTAIYGLPAFDTSLISQPTTMISLNPTRTLSDTPLLLASIFKWPRNLIAHTLDTQLFAWDTWSASASDICSTVLSRLELTSSDRISETLLFEPKYLCCAAVFCRELVVTPIDILANANTIAFADCISKVLGCALRTIGLARSYNVVGTFLWERQRR</sequence>
<organism evidence="1 2">
    <name type="scientific">Vararia minispora EC-137</name>
    <dbReference type="NCBI Taxonomy" id="1314806"/>
    <lineage>
        <taxon>Eukaryota</taxon>
        <taxon>Fungi</taxon>
        <taxon>Dikarya</taxon>
        <taxon>Basidiomycota</taxon>
        <taxon>Agaricomycotina</taxon>
        <taxon>Agaricomycetes</taxon>
        <taxon>Russulales</taxon>
        <taxon>Lachnocladiaceae</taxon>
        <taxon>Vararia</taxon>
    </lineage>
</organism>
<evidence type="ECO:0000313" key="2">
    <source>
        <dbReference type="Proteomes" id="UP000814128"/>
    </source>
</evidence>
<evidence type="ECO:0000313" key="1">
    <source>
        <dbReference type="EMBL" id="KAI0033896.1"/>
    </source>
</evidence>
<gene>
    <name evidence="1" type="ORF">K488DRAFT_69568</name>
</gene>
<comment type="caution">
    <text evidence="1">The sequence shown here is derived from an EMBL/GenBank/DDBJ whole genome shotgun (WGS) entry which is preliminary data.</text>
</comment>
<protein>
    <submittedName>
        <fullName evidence="1">Uncharacterized protein</fullName>
    </submittedName>
</protein>
<dbReference type="EMBL" id="MU273510">
    <property type="protein sequence ID" value="KAI0033896.1"/>
    <property type="molecule type" value="Genomic_DNA"/>
</dbReference>
<keyword evidence="2" id="KW-1185">Reference proteome</keyword>